<dbReference type="InterPro" id="IPR013766">
    <property type="entry name" value="Thioredoxin_domain"/>
</dbReference>
<dbReference type="PRINTS" id="PR01011">
    <property type="entry name" value="GLUTPROXDASE"/>
</dbReference>
<reference evidence="7 8" key="1">
    <citation type="submission" date="2016-04" db="EMBL/GenBank/DDBJ databases">
        <authorList>
            <consortium name="Pathogen Informatics"/>
        </authorList>
    </citation>
    <scope>NUCLEOTIDE SEQUENCE [LARGE SCALE GENOMIC DNA]</scope>
    <source>
        <strain evidence="7 8">H044680328</strain>
    </source>
</reference>
<dbReference type="Proteomes" id="UP000076825">
    <property type="component" value="Chromosome 1"/>
</dbReference>
<dbReference type="Pfam" id="PF00255">
    <property type="entry name" value="GSHPx"/>
    <property type="match status" value="1"/>
</dbReference>
<name>A0A157SQY2_9BORD</name>
<dbReference type="SUPFAM" id="SSF52833">
    <property type="entry name" value="Thioredoxin-like"/>
    <property type="match status" value="1"/>
</dbReference>
<dbReference type="FunFam" id="3.40.30.10:FF:000010">
    <property type="entry name" value="Glutathione peroxidase"/>
    <property type="match status" value="1"/>
</dbReference>
<evidence type="ECO:0000313" key="7">
    <source>
        <dbReference type="EMBL" id="SAI72704.1"/>
    </source>
</evidence>
<dbReference type="OrthoDB" id="9785502at2"/>
<dbReference type="PANTHER" id="PTHR11592">
    <property type="entry name" value="GLUTATHIONE PEROXIDASE"/>
    <property type="match status" value="1"/>
</dbReference>
<evidence type="ECO:0000256" key="1">
    <source>
        <dbReference type="ARBA" id="ARBA00006926"/>
    </source>
</evidence>
<protein>
    <recommendedName>
        <fullName evidence="5">Glutathione peroxidase</fullName>
    </recommendedName>
</protein>
<dbReference type="PROSITE" id="PS51355">
    <property type="entry name" value="GLUTATHIONE_PEROXID_3"/>
    <property type="match status" value="1"/>
</dbReference>
<dbReference type="GO" id="GO:0004601">
    <property type="term" value="F:peroxidase activity"/>
    <property type="evidence" value="ECO:0007669"/>
    <property type="project" value="UniProtKB-KW"/>
</dbReference>
<keyword evidence="3 5" id="KW-0560">Oxidoreductase</keyword>
<dbReference type="EMBL" id="LT546645">
    <property type="protein sequence ID" value="SAI72704.1"/>
    <property type="molecule type" value="Genomic_DNA"/>
</dbReference>
<keyword evidence="8" id="KW-1185">Reference proteome</keyword>
<dbReference type="KEGG" id="btrm:SAMEA390648703372"/>
<evidence type="ECO:0000256" key="5">
    <source>
        <dbReference type="RuleBase" id="RU000499"/>
    </source>
</evidence>
<dbReference type="Gene3D" id="3.40.30.10">
    <property type="entry name" value="Glutaredoxin"/>
    <property type="match status" value="1"/>
</dbReference>
<dbReference type="AlphaFoldDB" id="A0A157SQY2"/>
<evidence type="ECO:0000256" key="2">
    <source>
        <dbReference type="ARBA" id="ARBA00022559"/>
    </source>
</evidence>
<evidence type="ECO:0000256" key="4">
    <source>
        <dbReference type="PIRSR" id="PIRSR000303-1"/>
    </source>
</evidence>
<dbReference type="STRING" id="123899.SAMEA3906487_03372"/>
<evidence type="ECO:0000313" key="8">
    <source>
        <dbReference type="Proteomes" id="UP000076825"/>
    </source>
</evidence>
<feature type="domain" description="Thioredoxin" evidence="6">
    <location>
        <begin position="1"/>
        <end position="160"/>
    </location>
</feature>
<dbReference type="PANTHER" id="PTHR11592:SF78">
    <property type="entry name" value="GLUTATHIONE PEROXIDASE"/>
    <property type="match status" value="1"/>
</dbReference>
<dbReference type="PROSITE" id="PS00763">
    <property type="entry name" value="GLUTATHIONE_PEROXID_2"/>
    <property type="match status" value="1"/>
</dbReference>
<organism evidence="7 8">
    <name type="scientific">Bordetella trematum</name>
    <dbReference type="NCBI Taxonomy" id="123899"/>
    <lineage>
        <taxon>Bacteria</taxon>
        <taxon>Pseudomonadati</taxon>
        <taxon>Pseudomonadota</taxon>
        <taxon>Betaproteobacteria</taxon>
        <taxon>Burkholderiales</taxon>
        <taxon>Alcaligenaceae</taxon>
        <taxon>Bordetella</taxon>
    </lineage>
</organism>
<dbReference type="InterPro" id="IPR029760">
    <property type="entry name" value="GPX_CS"/>
</dbReference>
<dbReference type="PIRSF" id="PIRSF000303">
    <property type="entry name" value="Glutathion_perox"/>
    <property type="match status" value="1"/>
</dbReference>
<dbReference type="CDD" id="cd00340">
    <property type="entry name" value="GSH_Peroxidase"/>
    <property type="match status" value="1"/>
</dbReference>
<sequence length="164" mass="18041">MTTLYDFEAQSLDGNPTPLSNWRGQVVLVVNVASQCGFTPQYSGLEALYQQFRDQGFAVLGFPCNQFGRQEPGDAEEIRRFCDTQYGVTFPLFAKIDVNGADAHPLYRWLKSQKPGVLGTEGIKWNFTKFLIGRDGQVLARHAPTESPEKLAPEIAAALAAAGD</sequence>
<dbReference type="RefSeq" id="WP_063492302.1">
    <property type="nucleotide sequence ID" value="NZ_CP016340.1"/>
</dbReference>
<accession>A0A157SQY2</accession>
<dbReference type="eggNOG" id="COG0386">
    <property type="taxonomic scope" value="Bacteria"/>
</dbReference>
<comment type="similarity">
    <text evidence="1 5">Belongs to the glutathione peroxidase family.</text>
</comment>
<dbReference type="GO" id="GO:0034599">
    <property type="term" value="P:cellular response to oxidative stress"/>
    <property type="evidence" value="ECO:0007669"/>
    <property type="project" value="TreeGrafter"/>
</dbReference>
<keyword evidence="2 5" id="KW-0575">Peroxidase</keyword>
<feature type="active site" evidence="4">
    <location>
        <position position="36"/>
    </location>
</feature>
<evidence type="ECO:0000259" key="6">
    <source>
        <dbReference type="PROSITE" id="PS51352"/>
    </source>
</evidence>
<dbReference type="PATRIC" id="fig|123899.6.peg.3371"/>
<dbReference type="InterPro" id="IPR029759">
    <property type="entry name" value="GPX_AS"/>
</dbReference>
<dbReference type="GeneID" id="56589390"/>
<dbReference type="InterPro" id="IPR000889">
    <property type="entry name" value="Glutathione_peroxidase"/>
</dbReference>
<proteinExistence type="inferred from homology"/>
<dbReference type="InterPro" id="IPR036249">
    <property type="entry name" value="Thioredoxin-like_sf"/>
</dbReference>
<gene>
    <name evidence="7" type="primary">bsaA</name>
    <name evidence="7" type="ORF">SAMEA3906487_03372</name>
</gene>
<evidence type="ECO:0000256" key="3">
    <source>
        <dbReference type="ARBA" id="ARBA00023002"/>
    </source>
</evidence>
<dbReference type="PROSITE" id="PS00460">
    <property type="entry name" value="GLUTATHIONE_PEROXID_1"/>
    <property type="match status" value="1"/>
</dbReference>
<dbReference type="PROSITE" id="PS51352">
    <property type="entry name" value="THIOREDOXIN_2"/>
    <property type="match status" value="1"/>
</dbReference>